<accession>A0A6J5NVU7</accession>
<dbReference type="SUPFAM" id="SSF53448">
    <property type="entry name" value="Nucleotide-diphospho-sugar transferases"/>
    <property type="match status" value="1"/>
</dbReference>
<dbReference type="Gene3D" id="3.90.550.40">
    <property type="match status" value="1"/>
</dbReference>
<dbReference type="EMBL" id="LR796734">
    <property type="protein sequence ID" value="CAB4162912.1"/>
    <property type="molecule type" value="Genomic_DNA"/>
</dbReference>
<protein>
    <submittedName>
        <fullName evidence="1">Uncharacterized protein</fullName>
    </submittedName>
</protein>
<gene>
    <name evidence="1" type="ORF">UFOVP787_177</name>
</gene>
<dbReference type="InterPro" id="IPR029044">
    <property type="entry name" value="Nucleotide-diphossugar_trans"/>
</dbReference>
<proteinExistence type="predicted"/>
<evidence type="ECO:0000313" key="1">
    <source>
        <dbReference type="EMBL" id="CAB4162912.1"/>
    </source>
</evidence>
<sequence>MEIKIPIEELRTRKIMVATPMYGGQCAGMFNRSMSDFSALCANYGIPMQIYYLFNESLITRARNYCVDEFMRSDAQHLMFIDSDIGFNPQDIIAMMALQVQDERYDIIGGPYPKKCISWEKIKLAVDKGIADNDPNILEKFVGDFVFNPKGGQQTIRIDEPVEVLEIGTGFMMITKNALQKFADSYPQYNYKPDHVRTEHFDGSREIMQFFQAEVDGLDFGAYYEKEMKRISELNDVNQIKTEIDKTIKTAWEMHNSKSKRYLSEDYWFCQKAQAIGLKTWLCPWMKTQHVGSYIFGGSLADLASIGASATADPSQFKKPK</sequence>
<organism evidence="1">
    <name type="scientific">uncultured Caudovirales phage</name>
    <dbReference type="NCBI Taxonomy" id="2100421"/>
    <lineage>
        <taxon>Viruses</taxon>
        <taxon>Duplodnaviria</taxon>
        <taxon>Heunggongvirae</taxon>
        <taxon>Uroviricota</taxon>
        <taxon>Caudoviricetes</taxon>
        <taxon>Peduoviridae</taxon>
        <taxon>Maltschvirus</taxon>
        <taxon>Maltschvirus maltsch</taxon>
    </lineage>
</organism>
<reference evidence="1" key="1">
    <citation type="submission" date="2020-04" db="EMBL/GenBank/DDBJ databases">
        <authorList>
            <person name="Chiriac C."/>
            <person name="Salcher M."/>
            <person name="Ghai R."/>
            <person name="Kavagutti S V."/>
        </authorList>
    </citation>
    <scope>NUCLEOTIDE SEQUENCE</scope>
</reference>
<name>A0A6J5NVU7_9CAUD</name>